<dbReference type="AlphaFoldDB" id="A0AAD7HE52"/>
<evidence type="ECO:0000256" key="2">
    <source>
        <dbReference type="ARBA" id="ARBA00022857"/>
    </source>
</evidence>
<comment type="similarity">
    <text evidence="1">Belongs to the short-chain dehydrogenases/reductases (SDR) family.</text>
</comment>
<dbReference type="SUPFAM" id="SSF51735">
    <property type="entry name" value="NAD(P)-binding Rossmann-fold domains"/>
    <property type="match status" value="1"/>
</dbReference>
<dbReference type="GO" id="GO:0016491">
    <property type="term" value="F:oxidoreductase activity"/>
    <property type="evidence" value="ECO:0007669"/>
    <property type="project" value="UniProtKB-KW"/>
</dbReference>
<gene>
    <name evidence="4" type="ORF">B0H16DRAFT_1433294</name>
</gene>
<evidence type="ECO:0000256" key="3">
    <source>
        <dbReference type="ARBA" id="ARBA00023002"/>
    </source>
</evidence>
<dbReference type="InterPro" id="IPR036291">
    <property type="entry name" value="NAD(P)-bd_dom_sf"/>
</dbReference>
<organism evidence="4 5">
    <name type="scientific">Mycena metata</name>
    <dbReference type="NCBI Taxonomy" id="1033252"/>
    <lineage>
        <taxon>Eukaryota</taxon>
        <taxon>Fungi</taxon>
        <taxon>Dikarya</taxon>
        <taxon>Basidiomycota</taxon>
        <taxon>Agaricomycotina</taxon>
        <taxon>Agaricomycetes</taxon>
        <taxon>Agaricomycetidae</taxon>
        <taxon>Agaricales</taxon>
        <taxon>Marasmiineae</taxon>
        <taxon>Mycenaceae</taxon>
        <taxon>Mycena</taxon>
    </lineage>
</organism>
<keyword evidence="3" id="KW-0560">Oxidoreductase</keyword>
<keyword evidence="5" id="KW-1185">Reference proteome</keyword>
<dbReference type="InterPro" id="IPR002347">
    <property type="entry name" value="SDR_fam"/>
</dbReference>
<dbReference type="PRINTS" id="PR00081">
    <property type="entry name" value="GDHRDH"/>
</dbReference>
<dbReference type="PANTHER" id="PTHR24320">
    <property type="entry name" value="RETINOL DEHYDROGENASE"/>
    <property type="match status" value="1"/>
</dbReference>
<dbReference type="Gene3D" id="3.40.50.720">
    <property type="entry name" value="NAD(P)-binding Rossmann-like Domain"/>
    <property type="match status" value="1"/>
</dbReference>
<evidence type="ECO:0000256" key="1">
    <source>
        <dbReference type="ARBA" id="ARBA00006484"/>
    </source>
</evidence>
<keyword evidence="2" id="KW-0521">NADP</keyword>
<name>A0AAD7HE52_9AGAR</name>
<protein>
    <submittedName>
        <fullName evidence="4">NAD(P)-binding protein</fullName>
    </submittedName>
</protein>
<sequence>MGSTISQLFPPKSKFSVDDIPNLEGQVIIVTGGSSGIGKETVKALLQHNAKVYIAARNAKNTREAIEDLKAQTGKEAEFLQLDLADLQSVKRAAAEFSEKETQLNVLFNNGGVMGPPIDQLTAQNYDCQFGTNVLGHFYFTKLLLPTLIETASPGKPVRVINTASSAADFFGPSIDFNTLKDGPARKKWSPEKLYFQSKFGNVAFSNELNRRYADHGIMSVALNPGNLKSNLQRHLSGVHLFLVNLILYPTPKGALTQLWAGTTEVGATLGGKHLYPWARIGKNPSKDPVAEKELWIWLEEQVANI</sequence>
<accession>A0AAD7HE52</accession>
<comment type="caution">
    <text evidence="4">The sequence shown here is derived from an EMBL/GenBank/DDBJ whole genome shotgun (WGS) entry which is preliminary data.</text>
</comment>
<dbReference type="Pfam" id="PF00106">
    <property type="entry name" value="adh_short"/>
    <property type="match status" value="1"/>
</dbReference>
<dbReference type="PANTHER" id="PTHR24320:SF236">
    <property type="entry name" value="SHORT-CHAIN DEHYDROGENASE-RELATED"/>
    <property type="match status" value="1"/>
</dbReference>
<evidence type="ECO:0000313" key="4">
    <source>
        <dbReference type="EMBL" id="KAJ7718656.1"/>
    </source>
</evidence>
<dbReference type="EMBL" id="JARKIB010000263">
    <property type="protein sequence ID" value="KAJ7718656.1"/>
    <property type="molecule type" value="Genomic_DNA"/>
</dbReference>
<evidence type="ECO:0000313" key="5">
    <source>
        <dbReference type="Proteomes" id="UP001215598"/>
    </source>
</evidence>
<proteinExistence type="inferred from homology"/>
<reference evidence="4" key="1">
    <citation type="submission" date="2023-03" db="EMBL/GenBank/DDBJ databases">
        <title>Massive genome expansion in bonnet fungi (Mycena s.s.) driven by repeated elements and novel gene families across ecological guilds.</title>
        <authorList>
            <consortium name="Lawrence Berkeley National Laboratory"/>
            <person name="Harder C.B."/>
            <person name="Miyauchi S."/>
            <person name="Viragh M."/>
            <person name="Kuo A."/>
            <person name="Thoen E."/>
            <person name="Andreopoulos B."/>
            <person name="Lu D."/>
            <person name="Skrede I."/>
            <person name="Drula E."/>
            <person name="Henrissat B."/>
            <person name="Morin E."/>
            <person name="Kohler A."/>
            <person name="Barry K."/>
            <person name="LaButti K."/>
            <person name="Morin E."/>
            <person name="Salamov A."/>
            <person name="Lipzen A."/>
            <person name="Mereny Z."/>
            <person name="Hegedus B."/>
            <person name="Baldrian P."/>
            <person name="Stursova M."/>
            <person name="Weitz H."/>
            <person name="Taylor A."/>
            <person name="Grigoriev I.V."/>
            <person name="Nagy L.G."/>
            <person name="Martin F."/>
            <person name="Kauserud H."/>
        </authorList>
    </citation>
    <scope>NUCLEOTIDE SEQUENCE</scope>
    <source>
        <strain evidence="4">CBHHK182m</strain>
    </source>
</reference>
<dbReference type="Proteomes" id="UP001215598">
    <property type="component" value="Unassembled WGS sequence"/>
</dbReference>